<feature type="region of interest" description="Disordered" evidence="1">
    <location>
        <begin position="115"/>
        <end position="135"/>
    </location>
</feature>
<evidence type="ECO:0000313" key="3">
    <source>
        <dbReference type="Proteomes" id="UP000191144"/>
    </source>
</evidence>
<organism evidence="2 3">
    <name type="scientific">Lachancea meyersii CBS 8951</name>
    <dbReference type="NCBI Taxonomy" id="1266667"/>
    <lineage>
        <taxon>Eukaryota</taxon>
        <taxon>Fungi</taxon>
        <taxon>Dikarya</taxon>
        <taxon>Ascomycota</taxon>
        <taxon>Saccharomycotina</taxon>
        <taxon>Saccharomycetes</taxon>
        <taxon>Saccharomycetales</taxon>
        <taxon>Saccharomycetaceae</taxon>
        <taxon>Lachancea</taxon>
    </lineage>
</organism>
<sequence>MSFTFPTTPTKQTTSQAEARPSSCLKQNRENQSQQELDGHRNNVSQVRFSLPVEPDVDTETQSNLGRDSSPTHHPTSPTKVVYPRSSEDYPSSHFVDFKHKIMVDVPEHIWQSHYDRRNTESSSSSLTKRHSRAQSLQSVIADTLQTYHTKPSNNQLGLLTNSPLPNLQAAELYLRSDSPLNKYQVAVPLEASLPPYLSPENKSKRRNSFVYDGEGYSMYLSDSSDVESLGLQASDSEILKADQSSSQCSDLSIPSATHDFSFDGKEDVDKILGIDADANVNLKKQARNLLNRSPGQKGKSLPQIPKPPIFKISQKTDAYNDSRQIVTRPRGATADDSPSEALKILTSPSKTIIIPTFEQASSKPTTTSVARFFSEMDDTSAAQNIQLPETSSKDEINANFQFPSPFKADSDEGKLSEVSYSHGGTDTPEVEDENSFERRRKLLRQQSNGSNFRRHTHNRTRSIHGSQDLFIESHTPPKTGPKEMNKVAIPERSPRRGFSRNSKPFDGNHNEIKVDAISTPTKNTEHESLPEASIAHPIRPRIQSIPHHPLDLPSLKNNNPNFADRTEGVATRDQINSKFDVSHPIMPQEDSNLQKTKSGESPVTHFFACITNNNRSDISASSSSCAESNAVEEEVDSGKSFEILEERKVEKVTPLSTYHSFKAPLNPPETVKTESLLDTKNMENDRHFSTRQLSNNVSHSSSESKDSIPSRSSVATAYSQANENYLSQPFKHIQRKTESPFVTRRDSKVGFSPKISERADIGRLQPKTLREYIGGELVDVVLLDDPEDTATAPEKGRPRSFHEDALEHFHEILDLCDKTADRAKGVILDLVETPEIPRASGSNYSRSPPSYNPRQTPVLNSPYSGKTSNSYIGSSRESPSSKYVSNLDRLRALARNR</sequence>
<dbReference type="OrthoDB" id="4069593at2759"/>
<feature type="compositionally biased region" description="Low complexity" evidence="1">
    <location>
        <begin position="1"/>
        <end position="16"/>
    </location>
</feature>
<keyword evidence="3" id="KW-1185">Reference proteome</keyword>
<feature type="compositionally biased region" description="Polar residues" evidence="1">
    <location>
        <begin position="60"/>
        <end position="79"/>
    </location>
</feature>
<gene>
    <name evidence="2" type="ORF">LAME_0H19702G</name>
</gene>
<reference evidence="3" key="1">
    <citation type="submission" date="2016-03" db="EMBL/GenBank/DDBJ databases">
        <authorList>
            <person name="Devillers Hugo."/>
        </authorList>
    </citation>
    <scope>NUCLEOTIDE SEQUENCE [LARGE SCALE GENOMIC DNA]</scope>
</reference>
<evidence type="ECO:0000313" key="2">
    <source>
        <dbReference type="EMBL" id="SCV04599.1"/>
    </source>
</evidence>
<feature type="region of interest" description="Disordered" evidence="1">
    <location>
        <begin position="689"/>
        <end position="717"/>
    </location>
</feature>
<feature type="region of interest" description="Disordered" evidence="1">
    <location>
        <begin position="838"/>
        <end position="884"/>
    </location>
</feature>
<feature type="region of interest" description="Disordered" evidence="1">
    <location>
        <begin position="1"/>
        <end position="88"/>
    </location>
</feature>
<dbReference type="Proteomes" id="UP000191144">
    <property type="component" value="Chromosome H"/>
</dbReference>
<proteinExistence type="predicted"/>
<evidence type="ECO:0000256" key="1">
    <source>
        <dbReference type="SAM" id="MobiDB-lite"/>
    </source>
</evidence>
<feature type="compositionally biased region" description="Polar residues" evidence="1">
    <location>
        <begin position="24"/>
        <end position="48"/>
    </location>
</feature>
<accession>A0A1G4KJJ5</accession>
<dbReference type="AlphaFoldDB" id="A0A1G4KJJ5"/>
<dbReference type="EMBL" id="LT598480">
    <property type="protein sequence ID" value="SCV04599.1"/>
    <property type="molecule type" value="Genomic_DNA"/>
</dbReference>
<feature type="compositionally biased region" description="Low complexity" evidence="1">
    <location>
        <begin position="843"/>
        <end position="855"/>
    </location>
</feature>
<name>A0A1G4KJJ5_9SACH</name>
<feature type="compositionally biased region" description="Polar residues" evidence="1">
    <location>
        <begin position="856"/>
        <end position="884"/>
    </location>
</feature>
<protein>
    <submittedName>
        <fullName evidence="2">LAME_0H19702g1_1</fullName>
    </submittedName>
</protein>